<reference evidence="1" key="1">
    <citation type="submission" date="2021-04" db="EMBL/GenBank/DDBJ databases">
        <authorList>
            <person name="Han K."/>
            <person name="Tian F."/>
            <person name="Li F."/>
            <person name="Tong Y."/>
        </authorList>
    </citation>
    <scope>NUCLEOTIDE SEQUENCE</scope>
</reference>
<proteinExistence type="predicted"/>
<keyword evidence="2" id="KW-1185">Reference proteome</keyword>
<evidence type="ECO:0000313" key="2">
    <source>
        <dbReference type="Proteomes" id="UP000682369"/>
    </source>
</evidence>
<sequence>MGILDKINGGLRAAKDFLFGTKSSADGETDAMLLNVDVAGDPTYRRTTTATRRFHRDTNREYNHISMPVQELDAVIAQHHGYDWWRNLWRSGARGGTTYNVGINAEKRRLKALGLSKRELKFALRTFRTQLRAQGIK</sequence>
<dbReference type="EMBL" id="MW960043">
    <property type="protein sequence ID" value="QVR48674.1"/>
    <property type="molecule type" value="Genomic_DNA"/>
</dbReference>
<name>A0A8E6PL94_9CAUD</name>
<accession>A0A8E6PL94</accession>
<protein>
    <submittedName>
        <fullName evidence="1">Uncharacterized protein</fullName>
    </submittedName>
</protein>
<dbReference type="Proteomes" id="UP000682369">
    <property type="component" value="Segment"/>
</dbReference>
<organism evidence="1 2">
    <name type="scientific">Stenotrophomonas phage BUCT609</name>
    <dbReference type="NCBI Taxonomy" id="2834250"/>
    <lineage>
        <taxon>Viruses</taxon>
        <taxon>Duplodnaviria</taxon>
        <taxon>Heunggongvirae</taxon>
        <taxon>Uroviricota</taxon>
        <taxon>Caudoviricetes</taxon>
        <taxon>Autographivirales</taxon>
        <taxon>Autonotataviridae</taxon>
        <taxon>Gujervirinae</taxon>
        <taxon>Maltophvirus</taxon>
        <taxon>Maltophvirus BUCT609</taxon>
    </lineage>
</organism>
<evidence type="ECO:0000313" key="1">
    <source>
        <dbReference type="EMBL" id="QVR48674.1"/>
    </source>
</evidence>